<dbReference type="GeneID" id="8778711"/>
<keyword evidence="4" id="KW-1185">Reference proteome</keyword>
<dbReference type="Proteomes" id="UP000002613">
    <property type="component" value="Chromosome"/>
</dbReference>
<dbReference type="RefSeq" id="WP_012965699.1">
    <property type="nucleotide sequence ID" value="NC_013849.1"/>
</dbReference>
<dbReference type="eggNOG" id="arCOG07617">
    <property type="taxonomic scope" value="Archaea"/>
</dbReference>
<dbReference type="PaxDb" id="589924-Ferp_1198"/>
<dbReference type="PANTHER" id="PTHR35038">
    <property type="entry name" value="DISSIMILATORY SULFITE REDUCTASE SIRA"/>
    <property type="match status" value="1"/>
</dbReference>
<dbReference type="Gene3D" id="1.10.780.10">
    <property type="entry name" value="Hydroxylamine Oxidoreductase, Chain A, domain 1"/>
    <property type="match status" value="1"/>
</dbReference>
<dbReference type="InterPro" id="IPR036280">
    <property type="entry name" value="Multihaem_cyt_sf"/>
</dbReference>
<dbReference type="Pfam" id="PF13435">
    <property type="entry name" value="Cytochrome_C554"/>
    <property type="match status" value="2"/>
</dbReference>
<dbReference type="Gene3D" id="1.20.850.10">
    <property type="entry name" value="Hydroxylamine Oxidoreductase, Chain A, domain 2"/>
    <property type="match status" value="1"/>
</dbReference>
<dbReference type="KEGG" id="fpl:Ferp_1198"/>
<evidence type="ECO:0000256" key="1">
    <source>
        <dbReference type="ARBA" id="ARBA00022729"/>
    </source>
</evidence>
<dbReference type="STRING" id="589924.Ferp_1198"/>
<dbReference type="InterPro" id="IPR023155">
    <property type="entry name" value="Cyt_c-552/4"/>
</dbReference>
<feature type="domain" description="Cytochrome c-552/4" evidence="2">
    <location>
        <begin position="118"/>
        <end position="194"/>
    </location>
</feature>
<evidence type="ECO:0000313" key="4">
    <source>
        <dbReference type="Proteomes" id="UP000002613"/>
    </source>
</evidence>
<dbReference type="HOGENOM" id="CLU_017567_0_0_2"/>
<dbReference type="Pfam" id="PF13447">
    <property type="entry name" value="Multi-haem_cyto"/>
    <property type="match status" value="2"/>
</dbReference>
<feature type="domain" description="Cytochrome c-552/4" evidence="2">
    <location>
        <begin position="33"/>
        <end position="98"/>
    </location>
</feature>
<evidence type="ECO:0000259" key="2">
    <source>
        <dbReference type="Pfam" id="PF13435"/>
    </source>
</evidence>
<protein>
    <recommendedName>
        <fullName evidence="2">Cytochrome c-552/4 domain-containing protein</fullName>
    </recommendedName>
</protein>
<dbReference type="SUPFAM" id="SSF48695">
    <property type="entry name" value="Multiheme cytochromes"/>
    <property type="match status" value="2"/>
</dbReference>
<reference evidence="4" key="1">
    <citation type="submission" date="2010-02" db="EMBL/GenBank/DDBJ databases">
        <title>Complete sequence of Ferroglobus placidus DSM 10642.</title>
        <authorList>
            <consortium name="US DOE Joint Genome Institute"/>
            <person name="Lucas S."/>
            <person name="Copeland A."/>
            <person name="Lapidus A."/>
            <person name="Cheng J.-F."/>
            <person name="Bruce D."/>
            <person name="Goodwin L."/>
            <person name="Pitluck S."/>
            <person name="Saunders E."/>
            <person name="Brettin T."/>
            <person name="Detter J.C."/>
            <person name="Han C."/>
            <person name="Tapia R."/>
            <person name="Larimer F."/>
            <person name="Land M."/>
            <person name="Hauser L."/>
            <person name="Kyrpides N."/>
            <person name="Ivanova N."/>
            <person name="Holmes D."/>
            <person name="Lovley D."/>
            <person name="Kyrpides N."/>
            <person name="Anderson I.J."/>
            <person name="Woyke T."/>
        </authorList>
    </citation>
    <scope>NUCLEOTIDE SEQUENCE [LARGE SCALE GENOMIC DNA]</scope>
    <source>
        <strain evidence="4">DSM 10642 / AEDII12DO</strain>
    </source>
</reference>
<keyword evidence="1" id="KW-0732">Signal</keyword>
<dbReference type="OrthoDB" id="140732at2157"/>
<name>D3RXZ3_FERPA</name>
<gene>
    <name evidence="3" type="ordered locus">Ferp_1198</name>
</gene>
<reference evidence="3 4" key="2">
    <citation type="journal article" date="2011" name="Stand. Genomic Sci.">
        <title>Complete genome sequence of Ferroglobus placidus AEDII12DO.</title>
        <authorList>
            <person name="Anderson I."/>
            <person name="Risso C."/>
            <person name="Holmes D."/>
            <person name="Lucas S."/>
            <person name="Copeland A."/>
            <person name="Lapidus A."/>
            <person name="Cheng J.F."/>
            <person name="Bruce D."/>
            <person name="Goodwin L."/>
            <person name="Pitluck S."/>
            <person name="Saunders E."/>
            <person name="Brettin T."/>
            <person name="Detter J.C."/>
            <person name="Han C."/>
            <person name="Tapia R."/>
            <person name="Larimer F."/>
            <person name="Land M."/>
            <person name="Hauser L."/>
            <person name="Woyke T."/>
            <person name="Lovley D."/>
            <person name="Kyrpides N."/>
            <person name="Ivanova N."/>
        </authorList>
    </citation>
    <scope>NUCLEOTIDE SEQUENCE [LARGE SCALE GENOMIC DNA]</scope>
    <source>
        <strain evidence="4">DSM 10642 / AEDII12DO</strain>
    </source>
</reference>
<evidence type="ECO:0000313" key="3">
    <source>
        <dbReference type="EMBL" id="ADC65356.1"/>
    </source>
</evidence>
<sequence length="526" mass="59009">MWAVIRTLLAFLTALLLLNSAAMAEEISDETKACISCHEKITPGIVEDWKRSRHAKTTPAEALKKPKIERRISSAPNEDLMNVVVGCYECHSLNTENHEDSFNHMGFVINVIVSPKDCSECHEEEFEEYMKSVKAHAVENLDKNPVYHKLVETSTMSYSFENGTLVEKGSSLNAQNETCYYCHGTKVTVKGTVIKNGVEVPDLEGWPNQGVGRINPDGSKGACTACHPRHGFSIEVARSPYTCAQCHLEPDVAAFNVWKESKHGNIFLSEYKKYNMSAVPWKIGVDFKAPACAVCHASLVVDKNGDVIAERTHNFDSRIYIRIFGIYAHPQPKDGATWKIKNDQGLPLPTSLTGEPAKDYLIDEQEMKSRKEAMMKICKACHSSDFVEGHFEKFEKTVEESNKATLQATKLLLYAYEKGLANNSNLFDEYIERLWVENWLFYGTSLRHGSAMGGPDYSTFKLGWYQITRNLQEMRDYLGFLEASKKETAKAEEVKTPEAKKSPFVGAALTALAIVGVRRGEVLVRH</sequence>
<dbReference type="EMBL" id="CP001899">
    <property type="protein sequence ID" value="ADC65356.1"/>
    <property type="molecule type" value="Genomic_DNA"/>
</dbReference>
<organism evidence="3 4">
    <name type="scientific">Ferroglobus placidus (strain DSM 10642 / AEDII12DO)</name>
    <dbReference type="NCBI Taxonomy" id="589924"/>
    <lineage>
        <taxon>Archaea</taxon>
        <taxon>Methanobacteriati</taxon>
        <taxon>Methanobacteriota</taxon>
        <taxon>Archaeoglobi</taxon>
        <taxon>Archaeoglobales</taxon>
        <taxon>Archaeoglobaceae</taxon>
        <taxon>Ferroglobus</taxon>
    </lineage>
</organism>
<dbReference type="AlphaFoldDB" id="D3RXZ3"/>
<accession>D3RXZ3</accession>
<proteinExistence type="predicted"/>
<dbReference type="InterPro" id="IPR051829">
    <property type="entry name" value="Multiheme_Cytochr_ET"/>
</dbReference>